<dbReference type="KEGG" id="smm:Smp_204860"/>
<reference evidence="2" key="1">
    <citation type="journal article" date="2012" name="PLoS Negl. Trop. Dis.">
        <title>A systematically improved high quality genome and transcriptome of the human blood fluke Schistosoma mansoni.</title>
        <authorList>
            <person name="Protasio A.V."/>
            <person name="Tsai I.J."/>
            <person name="Babbage A."/>
            <person name="Nichol S."/>
            <person name="Hunt M."/>
            <person name="Aslett M.A."/>
            <person name="De Silva N."/>
            <person name="Velarde G.S."/>
            <person name="Anderson T.J."/>
            <person name="Clark R.C."/>
            <person name="Davidson C."/>
            <person name="Dillon G.P."/>
            <person name="Holroyd N.E."/>
            <person name="LoVerde P.T."/>
            <person name="Lloyd C."/>
            <person name="McQuillan J."/>
            <person name="Oliveira G."/>
            <person name="Otto T.D."/>
            <person name="Parker-Manuel S.J."/>
            <person name="Quail M.A."/>
            <person name="Wilson R.A."/>
            <person name="Zerlotini A."/>
            <person name="Dunne D.W."/>
            <person name="Berriman M."/>
        </authorList>
    </citation>
    <scope>NUCLEOTIDE SEQUENCE [LARGE SCALE GENOMIC DNA]</scope>
    <source>
        <strain evidence="2">Puerto Rican</strain>
    </source>
</reference>
<dbReference type="HOGENOM" id="CLU_2981585_0_0_1"/>
<evidence type="ECO:0000313" key="2">
    <source>
        <dbReference type="Proteomes" id="UP000008854"/>
    </source>
</evidence>
<sequence length="58" mass="6327">MGHEQPPESKGNRVNIPDPVHGDWCVSGLGNLGESSEKSSLSFVRSASTPPRNRLVRR</sequence>
<dbReference type="Proteomes" id="UP000008854">
    <property type="component" value="Unassembled WGS sequence"/>
</dbReference>
<dbReference type="CTD" id="29830756"/>
<evidence type="ECO:0000313" key="3">
    <source>
        <dbReference type="WBParaSite" id="Smp_204860.1"/>
    </source>
</evidence>
<dbReference type="InParanoid" id="G4M011"/>
<accession>G4M011</accession>
<dbReference type="AlphaFoldDB" id="G4M011"/>
<dbReference type="WBParaSite" id="Smp_204860.1">
    <property type="protein sequence ID" value="Smp_204860.1"/>
    <property type="gene ID" value="Smp_204860"/>
</dbReference>
<protein>
    <submittedName>
        <fullName evidence="3">Smp_204860</fullName>
    </submittedName>
</protein>
<feature type="compositionally biased region" description="Basic and acidic residues" evidence="1">
    <location>
        <begin position="1"/>
        <end position="11"/>
    </location>
</feature>
<evidence type="ECO:0000256" key="1">
    <source>
        <dbReference type="SAM" id="MobiDB-lite"/>
    </source>
</evidence>
<name>G4M011_SCHMA</name>
<reference evidence="3" key="2">
    <citation type="submission" date="2018-12" db="UniProtKB">
        <authorList>
            <consortium name="WormBaseParasite"/>
        </authorList>
    </citation>
    <scope>IDENTIFICATION</scope>
    <source>
        <strain evidence="3">Puerto Rican</strain>
    </source>
</reference>
<keyword evidence="2" id="KW-1185">Reference proteome</keyword>
<proteinExistence type="predicted"/>
<feature type="compositionally biased region" description="Polar residues" evidence="1">
    <location>
        <begin position="38"/>
        <end position="51"/>
    </location>
</feature>
<dbReference type="GeneID" id="29830756"/>
<feature type="region of interest" description="Disordered" evidence="1">
    <location>
        <begin position="1"/>
        <end position="20"/>
    </location>
</feature>
<organism evidence="2 3">
    <name type="scientific">Schistosoma mansoni</name>
    <name type="common">Blood fluke</name>
    <dbReference type="NCBI Taxonomy" id="6183"/>
    <lineage>
        <taxon>Eukaryota</taxon>
        <taxon>Metazoa</taxon>
        <taxon>Spiralia</taxon>
        <taxon>Lophotrochozoa</taxon>
        <taxon>Platyhelminthes</taxon>
        <taxon>Trematoda</taxon>
        <taxon>Digenea</taxon>
        <taxon>Strigeidida</taxon>
        <taxon>Schistosomatoidea</taxon>
        <taxon>Schistosomatidae</taxon>
        <taxon>Schistosoma</taxon>
    </lineage>
</organism>
<feature type="region of interest" description="Disordered" evidence="1">
    <location>
        <begin position="27"/>
        <end position="58"/>
    </location>
</feature>
<dbReference type="RefSeq" id="XP_018646829.1">
    <property type="nucleotide sequence ID" value="XM_018797043.1"/>
</dbReference>